<evidence type="ECO:0000313" key="3">
    <source>
        <dbReference type="EnsemblPlants" id="TraesCS5D02G535000.1.cds1"/>
    </source>
</evidence>
<dbReference type="InterPro" id="IPR025315">
    <property type="entry name" value="DUF4220"/>
</dbReference>
<dbReference type="Gramene" id="TraesARI5D03G03179050.1">
    <property type="protein sequence ID" value="TraesARI5D03G03179050.1.CDS1"/>
    <property type="gene ID" value="TraesARI5D03G03179050"/>
</dbReference>
<dbReference type="Pfam" id="PF13968">
    <property type="entry name" value="DUF4220"/>
    <property type="match status" value="1"/>
</dbReference>
<reference evidence="3" key="1">
    <citation type="submission" date="2018-08" db="EMBL/GenBank/DDBJ databases">
        <authorList>
            <person name="Rossello M."/>
        </authorList>
    </citation>
    <scope>NUCLEOTIDE SEQUENCE [LARGE SCALE GENOMIC DNA]</scope>
    <source>
        <strain evidence="3">cv. Chinese Spring</strain>
    </source>
</reference>
<feature type="transmembrane region" description="Helical" evidence="1">
    <location>
        <begin position="25"/>
        <end position="47"/>
    </location>
</feature>
<reference evidence="3" key="2">
    <citation type="submission" date="2018-10" db="UniProtKB">
        <authorList>
            <consortium name="EnsemblPlants"/>
        </authorList>
    </citation>
    <scope>IDENTIFICATION</scope>
</reference>
<dbReference type="EnsemblPlants" id="TraesCS5D02G535000.1">
    <property type="protein sequence ID" value="TraesCS5D02G535000.1.cds1"/>
    <property type="gene ID" value="TraesCS5D02G535000"/>
</dbReference>
<feature type="transmembrane region" description="Helical" evidence="1">
    <location>
        <begin position="89"/>
        <end position="108"/>
    </location>
</feature>
<dbReference type="STRING" id="4565.A0A3B6N2G0"/>
<organism evidence="3">
    <name type="scientific">Triticum aestivum</name>
    <name type="common">Wheat</name>
    <dbReference type="NCBI Taxonomy" id="4565"/>
    <lineage>
        <taxon>Eukaryota</taxon>
        <taxon>Viridiplantae</taxon>
        <taxon>Streptophyta</taxon>
        <taxon>Embryophyta</taxon>
        <taxon>Tracheophyta</taxon>
        <taxon>Spermatophyta</taxon>
        <taxon>Magnoliopsida</taxon>
        <taxon>Liliopsida</taxon>
        <taxon>Poales</taxon>
        <taxon>Poaceae</taxon>
        <taxon>BOP clade</taxon>
        <taxon>Pooideae</taxon>
        <taxon>Triticodae</taxon>
        <taxon>Triticeae</taxon>
        <taxon>Triticinae</taxon>
        <taxon>Triticum</taxon>
    </lineage>
</organism>
<dbReference type="Pfam" id="PF04578">
    <property type="entry name" value="DUF594"/>
    <property type="match status" value="1"/>
</dbReference>
<dbReference type="InterPro" id="IPR007658">
    <property type="entry name" value="DUF594"/>
</dbReference>
<dbReference type="PANTHER" id="PTHR31325">
    <property type="entry name" value="OS01G0798800 PROTEIN-RELATED"/>
    <property type="match status" value="1"/>
</dbReference>
<keyword evidence="1" id="KW-0472">Membrane</keyword>
<dbReference type="AlphaFoldDB" id="A0A3B6N2G0"/>
<dbReference type="Gramene" id="TraesNOR5D03G03255490.1">
    <property type="protein sequence ID" value="TraesNOR5D03G03255490.1.CDS1"/>
    <property type="gene ID" value="TraesNOR5D03G03255490"/>
</dbReference>
<dbReference type="Gramene" id="TraesMAC5D03G03224440.1">
    <property type="protein sequence ID" value="TraesMAC5D03G03224440.1.CDS1"/>
    <property type="gene ID" value="TraesMAC5D03G03224440"/>
</dbReference>
<feature type="domain" description="DUF4220" evidence="2">
    <location>
        <begin position="62"/>
        <end position="476"/>
    </location>
</feature>
<feature type="transmembrane region" description="Helical" evidence="1">
    <location>
        <begin position="59"/>
        <end position="77"/>
    </location>
</feature>
<feature type="transmembrane region" description="Helical" evidence="1">
    <location>
        <begin position="364"/>
        <end position="382"/>
    </location>
</feature>
<evidence type="ECO:0000256" key="1">
    <source>
        <dbReference type="SAM" id="Phobius"/>
    </source>
</evidence>
<dbReference type="Gramene" id="TraesJUL5D03G03250640.1">
    <property type="protein sequence ID" value="TraesJUL5D03G03250640.1.CDS1"/>
    <property type="gene ID" value="TraesJUL5D03G03250640"/>
</dbReference>
<keyword evidence="1" id="KW-0812">Transmembrane</keyword>
<dbReference type="Gramene" id="TraesWEE_scaffold_040844_01G000400.1">
    <property type="protein sequence ID" value="TraesWEE_scaffold_040844_01G000400.1"/>
    <property type="gene ID" value="TraesWEE_scaffold_040844_01G000400"/>
</dbReference>
<dbReference type="Gramene" id="TraesCS5D03G1167800.1">
    <property type="protein sequence ID" value="TraesCS5D03G1167800.1.CDS1"/>
    <property type="gene ID" value="TraesCS5D03G1167800"/>
</dbReference>
<dbReference type="OrthoDB" id="624036at2759"/>
<dbReference type="PaxDb" id="4565-Traes_5BL_1FB47E8F5.1"/>
<keyword evidence="4" id="KW-1185">Reference proteome</keyword>
<accession>A0A3B6N2G0</accession>
<sequence length="750" mass="84123">MEDTDSKGARGSGITETYGTVEERLLRLEVVVLASALVLASLVLYGSTQRRSSDRVLRGVMWIAYSLSYVVVTYAVGIIQDGPFHGQAFVLWASALLLIQASAYAAPVHSRRDVDQRKKLLLQHALQTALVLWLILNAIGANTSYRAAIWAFWSLSVLKTAAKIVEMVRSSLPDPSVKVVAEYMDVEQFLAADQLPHDPKTMKGYKYLFHGEEAIQHQQQLSHQYHPSQDEILMTTTTSSVLTRTTSSILTATMSSASPKVKGVVTIDQVYQWIDRHGYSDVERDMAKDFCLAFSLFKLLKRRFYGYTPAEAGSPKSLDLVLTGLLHHAITGPDAAFRVVEAELAFLYDFFYTRNILPVGVRTYIFIAVVMLSLTMWTAFVGTLGPGYSRPHVGVKNLDRSVTVVLVVITAALEVCQALAAFSNNWRYVMTVYRCVRDDRPWTTQRHGHLWCWKQSITPPDTTYWEQKIGQYELLHWYDHRPWNVRSWITLYLVEPRRQGQKRGRRKDLPTQVRRAVLDSLKAGGGKLTNGVATVQRHGLSQQLTWACVFPKLTDQILVWHVVTTRFDWISGGDGSGTDDVADNHRLVARKLSNYCAYLVAFVPEMLPDPSYNVEQIFDTTVQQARDQLAGCRTTRDILAQLEEIQSKEESYLEGGSLYERAGNSSIVEKAALLGGQIRVSVPDEGRRWKVLAEFWAEFILFLAPSDNVDIHAEMLGAGGEFMTQLWALLSHAGILERPAAATPSAPART</sequence>
<evidence type="ECO:0000259" key="2">
    <source>
        <dbReference type="Pfam" id="PF13968"/>
    </source>
</evidence>
<dbReference type="Gramene" id="TraesCS5D02G535000.1">
    <property type="protein sequence ID" value="TraesCS5D02G535000.1.cds1"/>
    <property type="gene ID" value="TraesCS5D02G535000"/>
</dbReference>
<feature type="transmembrane region" description="Helical" evidence="1">
    <location>
        <begin position="402"/>
        <end position="422"/>
    </location>
</feature>
<keyword evidence="1" id="KW-1133">Transmembrane helix</keyword>
<evidence type="ECO:0000313" key="4">
    <source>
        <dbReference type="Proteomes" id="UP000019116"/>
    </source>
</evidence>
<dbReference type="Proteomes" id="UP000019116">
    <property type="component" value="Chromosome 5D"/>
</dbReference>
<dbReference type="Gramene" id="TraesROB_scaffold_047409_01G000100.1">
    <property type="protein sequence ID" value="TraesROB_scaffold_047409_01G000100.1"/>
    <property type="gene ID" value="TraesROB_scaffold_047409_01G000100"/>
</dbReference>
<dbReference type="Gramene" id="TraesJAG5D03G03222470.1">
    <property type="protein sequence ID" value="TraesJAG5D03G03222470.1.CDS1"/>
    <property type="gene ID" value="TraesJAG5D03G03222470"/>
</dbReference>
<name>A0A3B6N2G0_WHEAT</name>
<proteinExistence type="predicted"/>
<protein>
    <recommendedName>
        <fullName evidence="2">DUF4220 domain-containing protein</fullName>
    </recommendedName>
</protein>